<evidence type="ECO:0000313" key="2">
    <source>
        <dbReference type="EMBL" id="KLO13618.1"/>
    </source>
</evidence>
<sequence>MPAYLDHLHRFFSNNAPTRAAFDRTPEDPLRQANVRQNFQGQVFSSQPLTVLFSPLLCETHGDGESTFTPRFLHANLFETEGLTSIARAIFDSPRYRAQAFDPAWFCVMRPEQIATLDITLPPYCEVFWTNVSSKLWVKGSLQDLKKALEEHQQDLRNTYAYIDEAIHRIQTKDVPADMFNPPHTFPPNWNPFSAENGVNDLLSRTPNQPPTIVTTPYTRWATLQEIEEERRRTEQETRIVQRGEPIPVYNPPRRQPSTVRRDAAIRVNRQRQPATSNVTTPNDETNAQHHRAASDTTIKANIVVPSIPAPTRANLSAQSKSREEGTAEVAPESTHRILSSEEVQAIKRWREDCEQRKLQLAPSTALNSSTSPFSNLFGASSLKKLGDASTAAPAPAANVEISGEAQRGPADARLAPRNERKRAATGTLPLERDTQESTRDESKGFRRPFRAFRWFAGSKNVSAHQAPATSETSKAVADKSSSSKATTTSPFTRTTINTPSSASTKLQPFVFNPQASPFVPIANSSTPLVAAPQAQPLTVMAFAAHVASPEGSPASSHSSMPGLVPISDDEEELPPPLIPRHAERLQTLERHLDILTRTDNDRMELDDRANDPFRYEYVPPAQSTSPGVIARPDAQRAEGPSSTVACEGSVPDIEDLATDRAFNHRRRNDPRPSSFQRKRLRDEKVKGRLDPLERAKGKQRLMPQLVKENPYVYLRSKYGPCETNDRKSRITEAGSSSVRPGTPFPTQPVPSSSKVKDPRVPKSKEPKDKN</sequence>
<feature type="compositionally biased region" description="Basic and acidic residues" evidence="1">
    <location>
        <begin position="431"/>
        <end position="444"/>
    </location>
</feature>
<feature type="compositionally biased region" description="Polar residues" evidence="1">
    <location>
        <begin position="461"/>
        <end position="472"/>
    </location>
</feature>
<feature type="compositionally biased region" description="Basic and acidic residues" evidence="1">
    <location>
        <begin position="681"/>
        <end position="697"/>
    </location>
</feature>
<feature type="region of interest" description="Disordered" evidence="1">
    <location>
        <begin position="461"/>
        <end position="503"/>
    </location>
</feature>
<feature type="region of interest" description="Disordered" evidence="1">
    <location>
        <begin position="272"/>
        <end position="293"/>
    </location>
</feature>
<accession>A0A0H2RW06</accession>
<keyword evidence="3" id="KW-1185">Reference proteome</keyword>
<evidence type="ECO:0000256" key="1">
    <source>
        <dbReference type="SAM" id="MobiDB-lite"/>
    </source>
</evidence>
<dbReference type="AlphaFoldDB" id="A0A0H2RW06"/>
<feature type="compositionally biased region" description="Polar residues" evidence="1">
    <location>
        <begin position="272"/>
        <end position="286"/>
    </location>
</feature>
<feature type="compositionally biased region" description="Basic and acidic residues" evidence="1">
    <location>
        <begin position="755"/>
        <end position="771"/>
    </location>
</feature>
<proteinExistence type="predicted"/>
<gene>
    <name evidence="2" type="ORF">SCHPADRAFT_889839</name>
</gene>
<protein>
    <submittedName>
        <fullName evidence="2">Uncharacterized protein</fullName>
    </submittedName>
</protein>
<feature type="region of interest" description="Disordered" evidence="1">
    <location>
        <begin position="314"/>
        <end position="337"/>
    </location>
</feature>
<evidence type="ECO:0000313" key="3">
    <source>
        <dbReference type="Proteomes" id="UP000053477"/>
    </source>
</evidence>
<dbReference type="Proteomes" id="UP000053477">
    <property type="component" value="Unassembled WGS sequence"/>
</dbReference>
<name>A0A0H2RW06_9AGAM</name>
<organism evidence="2 3">
    <name type="scientific">Schizopora paradoxa</name>
    <dbReference type="NCBI Taxonomy" id="27342"/>
    <lineage>
        <taxon>Eukaryota</taxon>
        <taxon>Fungi</taxon>
        <taxon>Dikarya</taxon>
        <taxon>Basidiomycota</taxon>
        <taxon>Agaricomycotina</taxon>
        <taxon>Agaricomycetes</taxon>
        <taxon>Hymenochaetales</taxon>
        <taxon>Schizoporaceae</taxon>
        <taxon>Schizopora</taxon>
    </lineage>
</organism>
<dbReference type="InParanoid" id="A0A0H2RW06"/>
<reference evidence="2 3" key="1">
    <citation type="submission" date="2015-04" db="EMBL/GenBank/DDBJ databases">
        <title>Complete genome sequence of Schizopora paradoxa KUC8140, a cosmopolitan wood degrader in East Asia.</title>
        <authorList>
            <consortium name="DOE Joint Genome Institute"/>
            <person name="Min B."/>
            <person name="Park H."/>
            <person name="Jang Y."/>
            <person name="Kim J.-J."/>
            <person name="Kim K.H."/>
            <person name="Pangilinan J."/>
            <person name="Lipzen A."/>
            <person name="Riley R."/>
            <person name="Grigoriev I.V."/>
            <person name="Spatafora J.W."/>
            <person name="Choi I.-G."/>
        </authorList>
    </citation>
    <scope>NUCLEOTIDE SEQUENCE [LARGE SCALE GENOMIC DNA]</scope>
    <source>
        <strain evidence="2 3">KUC8140</strain>
    </source>
</reference>
<dbReference type="EMBL" id="KQ085956">
    <property type="protein sequence ID" value="KLO13618.1"/>
    <property type="molecule type" value="Genomic_DNA"/>
</dbReference>
<feature type="region of interest" description="Disordered" evidence="1">
    <location>
        <begin position="616"/>
        <end position="771"/>
    </location>
</feature>
<feature type="region of interest" description="Disordered" evidence="1">
    <location>
        <begin position="398"/>
        <end position="444"/>
    </location>
</feature>
<feature type="compositionally biased region" description="Low complexity" evidence="1">
    <location>
        <begin position="473"/>
        <end position="490"/>
    </location>
</feature>
<feature type="compositionally biased region" description="Polar residues" evidence="1">
    <location>
        <begin position="491"/>
        <end position="503"/>
    </location>
</feature>